<evidence type="ECO:0000256" key="6">
    <source>
        <dbReference type="ARBA" id="ARBA00023180"/>
    </source>
</evidence>
<evidence type="ECO:0000313" key="10">
    <source>
        <dbReference type="Proteomes" id="UP000472274"/>
    </source>
</evidence>
<dbReference type="CDD" id="cd00190">
    <property type="entry name" value="Tryp_SPc"/>
    <property type="match status" value="1"/>
</dbReference>
<keyword evidence="1 7" id="KW-0645">Protease</keyword>
<evidence type="ECO:0000256" key="1">
    <source>
        <dbReference type="ARBA" id="ARBA00022670"/>
    </source>
</evidence>
<evidence type="ECO:0000259" key="8">
    <source>
        <dbReference type="PROSITE" id="PS50240"/>
    </source>
</evidence>
<evidence type="ECO:0000256" key="4">
    <source>
        <dbReference type="ARBA" id="ARBA00022825"/>
    </source>
</evidence>
<dbReference type="InterPro" id="IPR009003">
    <property type="entry name" value="Peptidase_S1_PA"/>
</dbReference>
<dbReference type="InterPro" id="IPR043504">
    <property type="entry name" value="Peptidase_S1_PA_chymotrypsin"/>
</dbReference>
<dbReference type="SMART" id="SM00020">
    <property type="entry name" value="Tryp_SPc"/>
    <property type="match status" value="1"/>
</dbReference>
<keyword evidence="10" id="KW-1185">Reference proteome</keyword>
<evidence type="ECO:0000256" key="7">
    <source>
        <dbReference type="RuleBase" id="RU363034"/>
    </source>
</evidence>
<feature type="domain" description="Peptidase S1" evidence="8">
    <location>
        <begin position="60"/>
        <end position="301"/>
    </location>
</feature>
<evidence type="ECO:0000256" key="3">
    <source>
        <dbReference type="ARBA" id="ARBA00022801"/>
    </source>
</evidence>
<dbReference type="PROSITE" id="PS00135">
    <property type="entry name" value="TRYPSIN_SER"/>
    <property type="match status" value="1"/>
</dbReference>
<evidence type="ECO:0000256" key="5">
    <source>
        <dbReference type="ARBA" id="ARBA00023157"/>
    </source>
</evidence>
<dbReference type="PANTHER" id="PTHR24253">
    <property type="entry name" value="TRANSMEMBRANE PROTEASE SERINE"/>
    <property type="match status" value="1"/>
</dbReference>
<dbReference type="PANTHER" id="PTHR24253:SF144">
    <property type="entry name" value="CHYMOTRYPSIN-LIKE PROTEASE CTRL-1-RELATED"/>
    <property type="match status" value="1"/>
</dbReference>
<accession>A0A674KC65</accession>
<reference evidence="9" key="2">
    <citation type="submission" date="2025-09" db="UniProtKB">
        <authorList>
            <consortium name="Ensembl"/>
        </authorList>
    </citation>
    <scope>IDENTIFICATION</scope>
</reference>
<dbReference type="GeneTree" id="ENSGT00940000155138"/>
<dbReference type="InterPro" id="IPR001314">
    <property type="entry name" value="Peptidase_S1A"/>
</dbReference>
<organism evidence="9 10">
    <name type="scientific">Terrapene triunguis</name>
    <name type="common">Three-toed box turtle</name>
    <dbReference type="NCBI Taxonomy" id="2587831"/>
    <lineage>
        <taxon>Eukaryota</taxon>
        <taxon>Metazoa</taxon>
        <taxon>Chordata</taxon>
        <taxon>Craniata</taxon>
        <taxon>Vertebrata</taxon>
        <taxon>Euteleostomi</taxon>
        <taxon>Archelosauria</taxon>
        <taxon>Testudinata</taxon>
        <taxon>Testudines</taxon>
        <taxon>Cryptodira</taxon>
        <taxon>Durocryptodira</taxon>
        <taxon>Testudinoidea</taxon>
        <taxon>Emydidae</taxon>
        <taxon>Terrapene</taxon>
    </lineage>
</organism>
<dbReference type="FunFam" id="2.40.10.10:FF:000039">
    <property type="entry name" value="Brain-specific serine protease 4"/>
    <property type="match status" value="1"/>
</dbReference>
<keyword evidence="5" id="KW-1015">Disulfide bond</keyword>
<dbReference type="InParanoid" id="A0A674KC65"/>
<dbReference type="Proteomes" id="UP000472274">
    <property type="component" value="Unplaced"/>
</dbReference>
<dbReference type="InterPro" id="IPR018114">
    <property type="entry name" value="TRYPSIN_HIS"/>
</dbReference>
<dbReference type="PRINTS" id="PR00722">
    <property type="entry name" value="CHYMOTRYPSIN"/>
</dbReference>
<reference evidence="9" key="1">
    <citation type="submission" date="2025-08" db="UniProtKB">
        <authorList>
            <consortium name="Ensembl"/>
        </authorList>
    </citation>
    <scope>IDENTIFICATION</scope>
</reference>
<keyword evidence="3 7" id="KW-0378">Hydrolase</keyword>
<evidence type="ECO:0000313" key="9">
    <source>
        <dbReference type="Ensembl" id="ENSTMTP00000030042.1"/>
    </source>
</evidence>
<dbReference type="Ensembl" id="ENSTMTT00000031141.1">
    <property type="protein sequence ID" value="ENSTMTP00000030042.1"/>
    <property type="gene ID" value="ENSTMTG00000021684.1"/>
</dbReference>
<dbReference type="InterPro" id="IPR033116">
    <property type="entry name" value="TRYPSIN_SER"/>
</dbReference>
<dbReference type="AlphaFoldDB" id="A0A674KC65"/>
<keyword evidence="4 7" id="KW-0720">Serine protease</keyword>
<evidence type="ECO:0000256" key="2">
    <source>
        <dbReference type="ARBA" id="ARBA00022729"/>
    </source>
</evidence>
<proteinExistence type="predicted"/>
<dbReference type="SUPFAM" id="SSF50494">
    <property type="entry name" value="Trypsin-like serine proteases"/>
    <property type="match status" value="1"/>
</dbReference>
<dbReference type="PROSITE" id="PS00134">
    <property type="entry name" value="TRYPSIN_HIS"/>
    <property type="match status" value="1"/>
</dbReference>
<dbReference type="InterPro" id="IPR001254">
    <property type="entry name" value="Trypsin_dom"/>
</dbReference>
<protein>
    <recommendedName>
        <fullName evidence="8">Peptidase S1 domain-containing protein</fullName>
    </recommendedName>
</protein>
<dbReference type="GO" id="GO:0006508">
    <property type="term" value="P:proteolysis"/>
    <property type="evidence" value="ECO:0007669"/>
    <property type="project" value="UniProtKB-KW"/>
</dbReference>
<name>A0A674KC65_9SAUR</name>
<dbReference type="PROSITE" id="PS50240">
    <property type="entry name" value="TRYPSIN_DOM"/>
    <property type="match status" value="1"/>
</dbReference>
<keyword evidence="6" id="KW-0325">Glycoprotein</keyword>
<dbReference type="GO" id="GO:0004252">
    <property type="term" value="F:serine-type endopeptidase activity"/>
    <property type="evidence" value="ECO:0007669"/>
    <property type="project" value="InterPro"/>
</dbReference>
<sequence length="346" mass="36864">MGSSPSSWKGVGVDGLEQASWESGLLSSFPGSGRGTVALLSFPLFFPGCGKQLVSLSGRILNGQDAKAGAWPWQVSVRQNGFHICGGALISESWVVSAAHCFDPSVANSSYRVQLGEKRIVSETPTQTFSSVKRVVPHPNYNSSTFLADIALVELEKPIAFTATITPVCLLDASVHVPAADTCWVTGWGNIHPQGETLQELEVLTVDSTICNDRFREALQKPAGDNPIKDDMMCAGYMEGYKGTAPGDSGGPLVCEENGTWYLAGIVSWLLKTTVNSVAAGYPGVYNRPNAHNDWIEENVPGVTFMVVNFTLNSASPSTTVTTNSAGPSASIPKVLLLIVLLWLTL</sequence>
<keyword evidence="2" id="KW-0732">Signal</keyword>
<dbReference type="Pfam" id="PF00089">
    <property type="entry name" value="Trypsin"/>
    <property type="match status" value="1"/>
</dbReference>
<dbReference type="Gene3D" id="2.40.10.10">
    <property type="entry name" value="Trypsin-like serine proteases"/>
    <property type="match status" value="1"/>
</dbReference>